<dbReference type="AlphaFoldDB" id="A0A6J5X6I8"/>
<evidence type="ECO:0000256" key="7">
    <source>
        <dbReference type="ARBA" id="ARBA00022824"/>
    </source>
</evidence>
<evidence type="ECO:0000256" key="12">
    <source>
        <dbReference type="ARBA" id="ARBA00023157"/>
    </source>
</evidence>
<keyword evidence="16" id="KW-1185">Reference proteome</keyword>
<dbReference type="PANTHER" id="PTHR12613:SF10">
    <property type="match status" value="1"/>
</dbReference>
<keyword evidence="12" id="KW-1015">Disulfide bond</keyword>
<keyword evidence="11" id="KW-0472">Membrane</keyword>
<dbReference type="GO" id="GO:0071949">
    <property type="term" value="F:FAD binding"/>
    <property type="evidence" value="ECO:0007669"/>
    <property type="project" value="InterPro"/>
</dbReference>
<evidence type="ECO:0000256" key="5">
    <source>
        <dbReference type="ARBA" id="ARBA00022630"/>
    </source>
</evidence>
<dbReference type="OrthoDB" id="269384at2759"/>
<evidence type="ECO:0000256" key="10">
    <source>
        <dbReference type="ARBA" id="ARBA00023002"/>
    </source>
</evidence>
<evidence type="ECO:0000256" key="13">
    <source>
        <dbReference type="ARBA" id="ARBA00023180"/>
    </source>
</evidence>
<evidence type="ECO:0000256" key="9">
    <source>
        <dbReference type="ARBA" id="ARBA00022982"/>
    </source>
</evidence>
<gene>
    <name evidence="15" type="ORF">ORAREDHAP_LOCUS26261</name>
</gene>
<dbReference type="Pfam" id="PF04137">
    <property type="entry name" value="ERO1"/>
    <property type="match status" value="1"/>
</dbReference>
<evidence type="ECO:0000256" key="1">
    <source>
        <dbReference type="ARBA" id="ARBA00001974"/>
    </source>
</evidence>
<dbReference type="EMBL" id="CAEKKB010000004">
    <property type="protein sequence ID" value="CAB4307512.1"/>
    <property type="molecule type" value="Genomic_DNA"/>
</dbReference>
<dbReference type="SUPFAM" id="SSF110019">
    <property type="entry name" value="ERO1-like"/>
    <property type="match status" value="1"/>
</dbReference>
<comment type="subcellular location">
    <subcellularLocation>
        <location evidence="2">Endoplasmic reticulum membrane</location>
        <topology evidence="2">Peripheral membrane protein</topology>
        <orientation evidence="2">Lumenal side</orientation>
    </subcellularLocation>
</comment>
<reference evidence="16" key="1">
    <citation type="journal article" date="2020" name="Genome Biol.">
        <title>Gamete binning: chromosome-level and haplotype-resolved genome assembly enabled by high-throughput single-cell sequencing of gamete genomes.</title>
        <authorList>
            <person name="Campoy J.A."/>
            <person name="Sun H."/>
            <person name="Goel M."/>
            <person name="Jiao W.-B."/>
            <person name="Folz-Donahue K."/>
            <person name="Wang N."/>
            <person name="Rubio M."/>
            <person name="Liu C."/>
            <person name="Kukat C."/>
            <person name="Ruiz D."/>
            <person name="Huettel B."/>
            <person name="Schneeberger K."/>
        </authorList>
    </citation>
    <scope>NUCLEOTIDE SEQUENCE [LARGE SCALE GENOMIC DNA]</scope>
    <source>
        <strain evidence="16">cv. Rojo Pasion</strain>
    </source>
</reference>
<dbReference type="PANTHER" id="PTHR12613">
    <property type="entry name" value="ERO1-RELATED"/>
    <property type="match status" value="1"/>
</dbReference>
<evidence type="ECO:0000256" key="3">
    <source>
        <dbReference type="ARBA" id="ARBA00008277"/>
    </source>
</evidence>
<keyword evidence="5" id="KW-0285">Flavoprotein</keyword>
<evidence type="ECO:0000313" key="15">
    <source>
        <dbReference type="EMBL" id="CAB4307512.1"/>
    </source>
</evidence>
<proteinExistence type="inferred from homology"/>
<evidence type="ECO:0000256" key="4">
    <source>
        <dbReference type="ARBA" id="ARBA00022448"/>
    </source>
</evidence>
<protein>
    <submittedName>
        <fullName evidence="15">Uncharacterized protein</fullName>
    </submittedName>
</protein>
<keyword evidence="7" id="KW-0256">Endoplasmic reticulum</keyword>
<evidence type="ECO:0000313" key="16">
    <source>
        <dbReference type="Proteomes" id="UP000507245"/>
    </source>
</evidence>
<name>A0A6J5X6I8_PRUAR</name>
<dbReference type="InterPro" id="IPR037192">
    <property type="entry name" value="ERO1-like_sf"/>
</dbReference>
<sequence>MVKDRNEKKSKRGAAFLGAVVVVVLLATALTSTRTASKLNLSLFFKNPNSCLCPQDSKGYTDIVEDCCCDYETVDIVNAEVLHPLLQEIVKTPFFRYFKAKLWCDCPFWTEDGMCLLRDCSICECPENEFPEPFKRPLLQGLAPDSFVCKEGKRQGTVDRTLDSRAFRGWVETDNPWTNDDETDNGEMTYVNLLLNPERYTGYAGPSPRRIWDAVYSENCPKCFLLFSRYMLTLPASDITANMPQKNAITIQVMEY</sequence>
<keyword evidence="10" id="KW-0560">Oxidoreductase</keyword>
<keyword evidence="13" id="KW-0325">Glycoprotein</keyword>
<keyword evidence="8" id="KW-0274">FAD</keyword>
<comment type="cofactor">
    <cofactor evidence="1">
        <name>FAD</name>
        <dbReference type="ChEBI" id="CHEBI:57692"/>
    </cofactor>
</comment>
<comment type="similarity">
    <text evidence="3">Belongs to the EROs family.</text>
</comment>
<evidence type="ECO:0000256" key="11">
    <source>
        <dbReference type="ARBA" id="ARBA00023136"/>
    </source>
</evidence>
<dbReference type="GO" id="GO:0015035">
    <property type="term" value="F:protein-disulfide reductase activity"/>
    <property type="evidence" value="ECO:0007669"/>
    <property type="project" value="InterPro"/>
</dbReference>
<keyword evidence="9" id="KW-0249">Electron transport</keyword>
<keyword evidence="4" id="KW-0813">Transport</keyword>
<accession>A0A6J5X6I8</accession>
<organism evidence="15 16">
    <name type="scientific">Prunus armeniaca</name>
    <name type="common">Apricot</name>
    <name type="synonym">Armeniaca vulgaris</name>
    <dbReference type="NCBI Taxonomy" id="36596"/>
    <lineage>
        <taxon>Eukaryota</taxon>
        <taxon>Viridiplantae</taxon>
        <taxon>Streptophyta</taxon>
        <taxon>Embryophyta</taxon>
        <taxon>Tracheophyta</taxon>
        <taxon>Spermatophyta</taxon>
        <taxon>Magnoliopsida</taxon>
        <taxon>eudicotyledons</taxon>
        <taxon>Gunneridae</taxon>
        <taxon>Pentapetalae</taxon>
        <taxon>rosids</taxon>
        <taxon>fabids</taxon>
        <taxon>Rosales</taxon>
        <taxon>Rosaceae</taxon>
        <taxon>Amygdaloideae</taxon>
        <taxon>Amygdaleae</taxon>
        <taxon>Prunus</taxon>
    </lineage>
</organism>
<keyword evidence="6" id="KW-0732">Signal</keyword>
<dbReference type="InterPro" id="IPR007266">
    <property type="entry name" value="Ero1"/>
</dbReference>
<dbReference type="GO" id="GO:0016972">
    <property type="term" value="F:thiol oxidase activity"/>
    <property type="evidence" value="ECO:0007669"/>
    <property type="project" value="InterPro"/>
</dbReference>
<evidence type="ECO:0000256" key="2">
    <source>
        <dbReference type="ARBA" id="ARBA00004367"/>
    </source>
</evidence>
<dbReference type="GO" id="GO:0005789">
    <property type="term" value="C:endoplasmic reticulum membrane"/>
    <property type="evidence" value="ECO:0007669"/>
    <property type="project" value="UniProtKB-SubCell"/>
</dbReference>
<evidence type="ECO:0000256" key="8">
    <source>
        <dbReference type="ARBA" id="ARBA00022827"/>
    </source>
</evidence>
<evidence type="ECO:0000256" key="14">
    <source>
        <dbReference type="ARBA" id="ARBA00023284"/>
    </source>
</evidence>
<dbReference type="Proteomes" id="UP000507245">
    <property type="component" value="Unassembled WGS sequence"/>
</dbReference>
<dbReference type="GO" id="GO:0034975">
    <property type="term" value="P:protein folding in endoplasmic reticulum"/>
    <property type="evidence" value="ECO:0007669"/>
    <property type="project" value="InterPro"/>
</dbReference>
<evidence type="ECO:0000256" key="6">
    <source>
        <dbReference type="ARBA" id="ARBA00022729"/>
    </source>
</evidence>
<keyword evidence="14" id="KW-0676">Redox-active center</keyword>